<protein>
    <submittedName>
        <fullName evidence="1">Uncharacterized protein</fullName>
    </submittedName>
</protein>
<proteinExistence type="predicted"/>
<reference evidence="1 2" key="1">
    <citation type="submission" date="2023-09" db="EMBL/GenBank/DDBJ databases">
        <authorList>
            <person name="Wang M."/>
        </authorList>
    </citation>
    <scope>NUCLEOTIDE SEQUENCE [LARGE SCALE GENOMIC DNA]</scope>
    <source>
        <strain evidence="1">GT-2023</strain>
        <tissue evidence="1">Liver</tissue>
    </source>
</reference>
<accession>A0ABR3NRH6</accession>
<name>A0ABR3NRH6_9TELE</name>
<keyword evidence="2" id="KW-1185">Reference proteome</keyword>
<comment type="caution">
    <text evidence="1">The sequence shown here is derived from an EMBL/GenBank/DDBJ whole genome shotgun (WGS) entry which is preliminary data.</text>
</comment>
<gene>
    <name evidence="1" type="ORF">QQF64_014247</name>
</gene>
<dbReference type="Proteomes" id="UP001558613">
    <property type="component" value="Unassembled WGS sequence"/>
</dbReference>
<sequence>MEKREKYGKRDTEDHLKYSILSRAIRQQLKRGFERYQMEKLLKAAEEKKSEREMALYRSEVTTLKNSDGIQIILNWLSQHLDEQQPREQAGFRKNYSTTDHIFTQLLERAREYRLQGGVNINGELLSCALLTMSCSSPRPRISCRTC</sequence>
<dbReference type="EMBL" id="JAYMGO010000002">
    <property type="protein sequence ID" value="KAL1279647.1"/>
    <property type="molecule type" value="Genomic_DNA"/>
</dbReference>
<organism evidence="1 2">
    <name type="scientific">Cirrhinus molitorella</name>
    <name type="common">mud carp</name>
    <dbReference type="NCBI Taxonomy" id="172907"/>
    <lineage>
        <taxon>Eukaryota</taxon>
        <taxon>Metazoa</taxon>
        <taxon>Chordata</taxon>
        <taxon>Craniata</taxon>
        <taxon>Vertebrata</taxon>
        <taxon>Euteleostomi</taxon>
        <taxon>Actinopterygii</taxon>
        <taxon>Neopterygii</taxon>
        <taxon>Teleostei</taxon>
        <taxon>Ostariophysi</taxon>
        <taxon>Cypriniformes</taxon>
        <taxon>Cyprinidae</taxon>
        <taxon>Labeoninae</taxon>
        <taxon>Labeonini</taxon>
        <taxon>Cirrhinus</taxon>
    </lineage>
</organism>
<evidence type="ECO:0000313" key="1">
    <source>
        <dbReference type="EMBL" id="KAL1279647.1"/>
    </source>
</evidence>
<evidence type="ECO:0000313" key="2">
    <source>
        <dbReference type="Proteomes" id="UP001558613"/>
    </source>
</evidence>